<feature type="domain" description="AB hydrolase-1" evidence="1">
    <location>
        <begin position="18"/>
        <end position="147"/>
    </location>
</feature>
<dbReference type="PANTHER" id="PTHR46438">
    <property type="entry name" value="ALPHA/BETA-HYDROLASES SUPERFAMILY PROTEIN"/>
    <property type="match status" value="1"/>
</dbReference>
<dbReference type="InterPro" id="IPR029058">
    <property type="entry name" value="AB_hydrolase_fold"/>
</dbReference>
<sequence>MEIDGFATNYGEGPDNGPPLVLLHGQGSQWEDHAKVLPMLVPRHHVFAIDVAGHGQSGRLDASEYTAVRVGELLEAFLDATVGEPAIVCGHSSGGLLALWLAARRPDLVRGLLLEDPPLFSSIPPRAEHTTGAVLPRLAAEYLRADTGSDFQRYYVEHSDYFAFFGRLAPVITRYSLRWIDRNPGQPLRIFFLPALVNVYFQGLVHYDPGFGVAWHEGHWYDGFDTAEALASVEMPTTLIHTNWWLNRHGTSYDDRGVLMAAMDGDDVARAAGLLDDPGLVTISSGHLVHFERPKEYLAALAGLTARVDRMGGAA</sequence>
<proteinExistence type="predicted"/>
<dbReference type="SUPFAM" id="SSF53474">
    <property type="entry name" value="alpha/beta-Hydrolases"/>
    <property type="match status" value="1"/>
</dbReference>
<accession>A0A318M0L6</accession>
<organism evidence="2 3">
    <name type="scientific">Prauserella flavalba</name>
    <dbReference type="NCBI Taxonomy" id="1477506"/>
    <lineage>
        <taxon>Bacteria</taxon>
        <taxon>Bacillati</taxon>
        <taxon>Actinomycetota</taxon>
        <taxon>Actinomycetes</taxon>
        <taxon>Pseudonocardiales</taxon>
        <taxon>Pseudonocardiaceae</taxon>
        <taxon>Prauserella</taxon>
    </lineage>
</organism>
<evidence type="ECO:0000313" key="3">
    <source>
        <dbReference type="Proteomes" id="UP000247892"/>
    </source>
</evidence>
<dbReference type="Gene3D" id="3.40.50.1820">
    <property type="entry name" value="alpha/beta hydrolase"/>
    <property type="match status" value="1"/>
</dbReference>
<evidence type="ECO:0000259" key="1">
    <source>
        <dbReference type="Pfam" id="PF00561"/>
    </source>
</evidence>
<name>A0A318M0L6_9PSEU</name>
<dbReference type="EMBL" id="MASU01000001">
    <property type="protein sequence ID" value="PXY38229.1"/>
    <property type="molecule type" value="Genomic_DNA"/>
</dbReference>
<dbReference type="Proteomes" id="UP000247892">
    <property type="component" value="Unassembled WGS sequence"/>
</dbReference>
<evidence type="ECO:0000313" key="2">
    <source>
        <dbReference type="EMBL" id="PXY38229.1"/>
    </source>
</evidence>
<dbReference type="InterPro" id="IPR000073">
    <property type="entry name" value="AB_hydrolase_1"/>
</dbReference>
<reference evidence="2 3" key="1">
    <citation type="submission" date="2016-07" db="EMBL/GenBank/DDBJ databases">
        <title>Draft genome sequence of Prauserella sp. YIM 121212, isolated from alkaline soil.</title>
        <authorList>
            <person name="Ruckert C."/>
            <person name="Albersmeier A."/>
            <person name="Jiang C.-L."/>
            <person name="Jiang Y."/>
            <person name="Kalinowski J."/>
            <person name="Schneider O."/>
            <person name="Winkler A."/>
            <person name="Zotchev S.B."/>
        </authorList>
    </citation>
    <scope>NUCLEOTIDE SEQUENCE [LARGE SCALE GENOMIC DNA]</scope>
    <source>
        <strain evidence="2 3">YIM 121212</strain>
    </source>
</reference>
<dbReference type="Pfam" id="PF00561">
    <property type="entry name" value="Abhydrolase_1"/>
    <property type="match status" value="1"/>
</dbReference>
<keyword evidence="3" id="KW-1185">Reference proteome</keyword>
<dbReference type="AlphaFoldDB" id="A0A318M0L6"/>
<protein>
    <recommendedName>
        <fullName evidence="1">AB hydrolase-1 domain-containing protein</fullName>
    </recommendedName>
</protein>
<comment type="caution">
    <text evidence="2">The sequence shown here is derived from an EMBL/GenBank/DDBJ whole genome shotgun (WGS) entry which is preliminary data.</text>
</comment>
<gene>
    <name evidence="2" type="ORF">BA062_00225</name>
</gene>
<dbReference type="GO" id="GO:0003824">
    <property type="term" value="F:catalytic activity"/>
    <property type="evidence" value="ECO:0007669"/>
    <property type="project" value="UniProtKB-ARBA"/>
</dbReference>